<evidence type="ECO:0000259" key="1">
    <source>
        <dbReference type="SMART" id="SM00065"/>
    </source>
</evidence>
<feature type="domain" description="GAF" evidence="1">
    <location>
        <begin position="151"/>
        <end position="288"/>
    </location>
</feature>
<dbReference type="RefSeq" id="WP_152813055.1">
    <property type="nucleotide sequence ID" value="NZ_VJXX01000001.1"/>
</dbReference>
<dbReference type="AlphaFoldDB" id="A0A7X1NNV1"/>
<comment type="caution">
    <text evidence="2">The sequence shown here is derived from an EMBL/GenBank/DDBJ whole genome shotgun (WGS) entry which is preliminary data.</text>
</comment>
<organism evidence="2 3">
    <name type="scientific">Arthrobacter bussei</name>
    <dbReference type="NCBI Taxonomy" id="2594179"/>
    <lineage>
        <taxon>Bacteria</taxon>
        <taxon>Bacillati</taxon>
        <taxon>Actinomycetota</taxon>
        <taxon>Actinomycetes</taxon>
        <taxon>Micrococcales</taxon>
        <taxon>Micrococcaceae</taxon>
        <taxon>Arthrobacter</taxon>
    </lineage>
</organism>
<dbReference type="EMBL" id="VJXX01000001">
    <property type="protein sequence ID" value="MPY10291.1"/>
    <property type="molecule type" value="Genomic_DNA"/>
</dbReference>
<dbReference type="PANTHER" id="PTHR43102">
    <property type="entry name" value="SLR1143 PROTEIN"/>
    <property type="match status" value="1"/>
</dbReference>
<accession>A0A7X1NNV1</accession>
<dbReference type="Pfam" id="PF01590">
    <property type="entry name" value="GAF"/>
    <property type="match status" value="1"/>
</dbReference>
<reference evidence="3" key="1">
    <citation type="submission" date="2019-07" db="EMBL/GenBank/DDBJ databases">
        <title>Arthrobacter KR32 sp. nov., isolated from mountain cheese made of cows milk.</title>
        <authorList>
            <person name="Flegler A."/>
        </authorList>
    </citation>
    <scope>NUCLEOTIDE SEQUENCE [LARGE SCALE GENOMIC DNA]</scope>
    <source>
        <strain evidence="3">KR32</strain>
    </source>
</reference>
<keyword evidence="3" id="KW-1185">Reference proteome</keyword>
<dbReference type="SMART" id="SM00065">
    <property type="entry name" value="GAF"/>
    <property type="match status" value="1"/>
</dbReference>
<dbReference type="OrthoDB" id="9151676at2"/>
<dbReference type="PANTHER" id="PTHR43102:SF2">
    <property type="entry name" value="GAF DOMAIN-CONTAINING PROTEIN"/>
    <property type="match status" value="1"/>
</dbReference>
<evidence type="ECO:0000313" key="3">
    <source>
        <dbReference type="Proteomes" id="UP000326464"/>
    </source>
</evidence>
<dbReference type="Gene3D" id="3.30.450.40">
    <property type="match status" value="1"/>
</dbReference>
<proteinExistence type="predicted"/>
<dbReference type="InterPro" id="IPR003018">
    <property type="entry name" value="GAF"/>
</dbReference>
<protein>
    <submittedName>
        <fullName evidence="2">GAF domain-containing protein</fullName>
    </submittedName>
</protein>
<gene>
    <name evidence="2" type="ORF">FNH21_06070</name>
</gene>
<dbReference type="Proteomes" id="UP000326464">
    <property type="component" value="Unassembled WGS sequence"/>
</dbReference>
<sequence>MISSCRQQWTAVQALQAGELDPFDAWVSYVGFGGEVDEVDVSGYLSGLMCLPRADRDLLSYAINEMLAEKGLVITGAQYSHDGGTGKTWVADGLYRLLVVSDEVSTGHPFHTRSGRPADGDAVQPEDRAGFLAHESRRCDALSRSGLLDSGAEERFDRITAKARRRFGTSSASIALITDDRQVIKSVVGPIGQDLPRDVALCSRTVEADRTLVITDARSDPEYSDHPLVTGSPGIRFYAGHPLTSADGWRIGSLCVIDDRPRAFTSADARDLRLLAAQVQLEMWTGEPPG</sequence>
<dbReference type="InterPro" id="IPR029016">
    <property type="entry name" value="GAF-like_dom_sf"/>
</dbReference>
<evidence type="ECO:0000313" key="2">
    <source>
        <dbReference type="EMBL" id="MPY10291.1"/>
    </source>
</evidence>
<name>A0A7X1NNV1_9MICC</name>
<dbReference type="SUPFAM" id="SSF55781">
    <property type="entry name" value="GAF domain-like"/>
    <property type="match status" value="1"/>
</dbReference>